<dbReference type="EMBL" id="VEPZ02001094">
    <property type="protein sequence ID" value="KAE8695134.1"/>
    <property type="molecule type" value="Genomic_DNA"/>
</dbReference>
<dbReference type="Proteomes" id="UP000436088">
    <property type="component" value="Unassembled WGS sequence"/>
</dbReference>
<evidence type="ECO:0000313" key="2">
    <source>
        <dbReference type="EMBL" id="KAE8695134.1"/>
    </source>
</evidence>
<feature type="region of interest" description="Disordered" evidence="1">
    <location>
        <begin position="1"/>
        <end position="20"/>
    </location>
</feature>
<reference evidence="2" key="1">
    <citation type="submission" date="2019-09" db="EMBL/GenBank/DDBJ databases">
        <title>Draft genome information of white flower Hibiscus syriacus.</title>
        <authorList>
            <person name="Kim Y.-M."/>
        </authorList>
    </citation>
    <scope>NUCLEOTIDE SEQUENCE [LARGE SCALE GENOMIC DNA]</scope>
    <source>
        <strain evidence="2">YM2019G1</strain>
    </source>
</reference>
<organism evidence="2 3">
    <name type="scientific">Hibiscus syriacus</name>
    <name type="common">Rose of Sharon</name>
    <dbReference type="NCBI Taxonomy" id="106335"/>
    <lineage>
        <taxon>Eukaryota</taxon>
        <taxon>Viridiplantae</taxon>
        <taxon>Streptophyta</taxon>
        <taxon>Embryophyta</taxon>
        <taxon>Tracheophyta</taxon>
        <taxon>Spermatophyta</taxon>
        <taxon>Magnoliopsida</taxon>
        <taxon>eudicotyledons</taxon>
        <taxon>Gunneridae</taxon>
        <taxon>Pentapetalae</taxon>
        <taxon>rosids</taxon>
        <taxon>malvids</taxon>
        <taxon>Malvales</taxon>
        <taxon>Malvaceae</taxon>
        <taxon>Malvoideae</taxon>
        <taxon>Hibiscus</taxon>
    </lineage>
</organism>
<evidence type="ECO:0000313" key="3">
    <source>
        <dbReference type="Proteomes" id="UP000436088"/>
    </source>
</evidence>
<proteinExistence type="predicted"/>
<feature type="compositionally biased region" description="Polar residues" evidence="1">
    <location>
        <begin position="1"/>
        <end position="16"/>
    </location>
</feature>
<protein>
    <submittedName>
        <fullName evidence="2">3-oxo-5-alpha-steroid 4-dehydrogenase family protein isoform 1</fullName>
    </submittedName>
</protein>
<gene>
    <name evidence="2" type="ORF">F3Y22_tig00110733pilonHSYRG00123</name>
</gene>
<evidence type="ECO:0000256" key="1">
    <source>
        <dbReference type="SAM" id="MobiDB-lite"/>
    </source>
</evidence>
<name>A0A6A2ZT55_HIBSY</name>
<dbReference type="AlphaFoldDB" id="A0A6A2ZT55"/>
<comment type="caution">
    <text evidence="2">The sequence shown here is derived from an EMBL/GenBank/DDBJ whole genome shotgun (WGS) entry which is preliminary data.</text>
</comment>
<accession>A0A6A2ZT55</accession>
<sequence>MSRQTQSFLPPNFSSKQETEPETLNFAHLDQFVQLPQLESPSLPLTKNASSISVISYNNTHHKEEEDRKQKTMWNSAEKVTDWRTLDKFVASQLSQEDRYHDFDADNKQLRHGIAVVTG</sequence>
<keyword evidence="3" id="KW-1185">Reference proteome</keyword>